<dbReference type="WBParaSite" id="ASIM_0001908301-mRNA-1">
    <property type="protein sequence ID" value="ASIM_0001908301-mRNA-1"/>
    <property type="gene ID" value="ASIM_0001908301"/>
</dbReference>
<sequence>MQRVGMLTTDTANFNHQAGFFYLARIHCRKLIFAVLGWILYRLVNDLWFSLFMDMTLGMRVLYWCYAALELAAIVGIVAAFWSKNPYFLIPAFLCLVRSMHTFAAISSCGAFTCLKLSSPLCKFSQSKMLSTLKVFIT</sequence>
<keyword evidence="1" id="KW-0812">Transmembrane</keyword>
<evidence type="ECO:0000313" key="3">
    <source>
        <dbReference type="Proteomes" id="UP000267096"/>
    </source>
</evidence>
<protein>
    <submittedName>
        <fullName evidence="4">7TM_GPCR_Srx domain-containing protein</fullName>
    </submittedName>
</protein>
<dbReference type="Proteomes" id="UP000267096">
    <property type="component" value="Unassembled WGS sequence"/>
</dbReference>
<proteinExistence type="predicted"/>
<dbReference type="AlphaFoldDB" id="A0A0M3KDN0"/>
<keyword evidence="1" id="KW-1133">Transmembrane helix</keyword>
<organism evidence="4">
    <name type="scientific">Anisakis simplex</name>
    <name type="common">Herring worm</name>
    <dbReference type="NCBI Taxonomy" id="6269"/>
    <lineage>
        <taxon>Eukaryota</taxon>
        <taxon>Metazoa</taxon>
        <taxon>Ecdysozoa</taxon>
        <taxon>Nematoda</taxon>
        <taxon>Chromadorea</taxon>
        <taxon>Rhabditida</taxon>
        <taxon>Spirurina</taxon>
        <taxon>Ascaridomorpha</taxon>
        <taxon>Ascaridoidea</taxon>
        <taxon>Anisakidae</taxon>
        <taxon>Anisakis</taxon>
        <taxon>Anisakis simplex complex</taxon>
    </lineage>
</organism>
<name>A0A0M3KDN0_ANISI</name>
<evidence type="ECO:0000313" key="2">
    <source>
        <dbReference type="EMBL" id="VDK64950.1"/>
    </source>
</evidence>
<evidence type="ECO:0000256" key="1">
    <source>
        <dbReference type="SAM" id="Phobius"/>
    </source>
</evidence>
<dbReference type="EMBL" id="UYRR01035572">
    <property type="protein sequence ID" value="VDK64950.1"/>
    <property type="molecule type" value="Genomic_DNA"/>
</dbReference>
<evidence type="ECO:0000313" key="4">
    <source>
        <dbReference type="WBParaSite" id="ASIM_0001908301-mRNA-1"/>
    </source>
</evidence>
<keyword evidence="1" id="KW-0472">Membrane</keyword>
<reference evidence="2 3" key="2">
    <citation type="submission" date="2018-11" db="EMBL/GenBank/DDBJ databases">
        <authorList>
            <consortium name="Pathogen Informatics"/>
        </authorList>
    </citation>
    <scope>NUCLEOTIDE SEQUENCE [LARGE SCALE GENOMIC DNA]</scope>
</reference>
<gene>
    <name evidence="2" type="ORF">ASIM_LOCUS18478</name>
</gene>
<feature type="transmembrane region" description="Helical" evidence="1">
    <location>
        <begin position="61"/>
        <end position="82"/>
    </location>
</feature>
<feature type="transmembrane region" description="Helical" evidence="1">
    <location>
        <begin position="20"/>
        <end position="41"/>
    </location>
</feature>
<reference evidence="4" key="1">
    <citation type="submission" date="2017-02" db="UniProtKB">
        <authorList>
            <consortium name="WormBaseParasite"/>
        </authorList>
    </citation>
    <scope>IDENTIFICATION</scope>
</reference>
<accession>A0A0M3KDN0</accession>
<keyword evidence="3" id="KW-1185">Reference proteome</keyword>